<dbReference type="Pfam" id="PF01168">
    <property type="entry name" value="Ala_racemase_N"/>
    <property type="match status" value="1"/>
</dbReference>
<dbReference type="PANTHER" id="PTHR30511">
    <property type="entry name" value="ALANINE RACEMASE"/>
    <property type="match status" value="1"/>
</dbReference>
<keyword evidence="2 4" id="KW-0663">Pyridoxal phosphate</keyword>
<dbReference type="InterPro" id="IPR001608">
    <property type="entry name" value="Ala_racemase_N"/>
</dbReference>
<dbReference type="RefSeq" id="WP_198618266.1">
    <property type="nucleotide sequence ID" value="NZ_JABANU010000018.1"/>
</dbReference>
<feature type="active site" description="Proton acceptor; specific for D-alanine" evidence="4">
    <location>
        <position position="39"/>
    </location>
</feature>
<dbReference type="PRINTS" id="PR00992">
    <property type="entry name" value="ALARACEMASE"/>
</dbReference>
<dbReference type="Gene3D" id="3.20.20.10">
    <property type="entry name" value="Alanine racemase"/>
    <property type="match status" value="1"/>
</dbReference>
<reference evidence="6 7" key="1">
    <citation type="submission" date="2020-04" db="EMBL/GenBank/DDBJ databases">
        <title>Staphylococcus species from domestic dog.</title>
        <authorList>
            <person name="Paterson G.K."/>
        </authorList>
    </citation>
    <scope>NUCLEOTIDE SEQUENCE [LARGE SCALE GENOMIC DNA]</scope>
    <source>
        <strain evidence="6 7">H16/1A</strain>
    </source>
</reference>
<evidence type="ECO:0000256" key="4">
    <source>
        <dbReference type="HAMAP-Rule" id="MF_01201"/>
    </source>
</evidence>
<comment type="pathway">
    <text evidence="4">Amino-acid biosynthesis; D-alanine biosynthesis; D-alanine from L-alanine: step 1/1.</text>
</comment>
<protein>
    <recommendedName>
        <fullName evidence="4">Alanine racemase</fullName>
        <ecNumber evidence="4">5.1.1.1</ecNumber>
    </recommendedName>
</protein>
<evidence type="ECO:0000256" key="1">
    <source>
        <dbReference type="ARBA" id="ARBA00001933"/>
    </source>
</evidence>
<dbReference type="Gene3D" id="2.40.37.10">
    <property type="entry name" value="Lyase, Ornithine Decarboxylase, Chain A, domain 1"/>
    <property type="match status" value="1"/>
</dbReference>
<evidence type="ECO:0000313" key="7">
    <source>
        <dbReference type="Proteomes" id="UP000751852"/>
    </source>
</evidence>
<evidence type="ECO:0000259" key="5">
    <source>
        <dbReference type="SMART" id="SM01005"/>
    </source>
</evidence>
<comment type="catalytic activity">
    <reaction evidence="4">
        <text>L-alanine = D-alanine</text>
        <dbReference type="Rhea" id="RHEA:20249"/>
        <dbReference type="ChEBI" id="CHEBI:57416"/>
        <dbReference type="ChEBI" id="CHEBI:57972"/>
        <dbReference type="EC" id="5.1.1.1"/>
    </reaction>
</comment>
<name>A0ABS0T9T6_9STAP</name>
<dbReference type="EMBL" id="JABANU010000018">
    <property type="protein sequence ID" value="MBI5975489.1"/>
    <property type="molecule type" value="Genomic_DNA"/>
</dbReference>
<dbReference type="HAMAP" id="MF_01201">
    <property type="entry name" value="Ala_racemase"/>
    <property type="match status" value="1"/>
</dbReference>
<feature type="modified residue" description="N6-(pyridoxal phosphate)lysine" evidence="4">
    <location>
        <position position="39"/>
    </location>
</feature>
<feature type="domain" description="Alanine racemase C-terminal" evidence="5">
    <location>
        <begin position="244"/>
        <end position="369"/>
    </location>
</feature>
<dbReference type="Proteomes" id="UP000751852">
    <property type="component" value="Unassembled WGS sequence"/>
</dbReference>
<proteinExistence type="inferred from homology"/>
<dbReference type="EC" id="5.1.1.1" evidence="4"/>
<feature type="active site" description="Proton acceptor; specific for L-alanine" evidence="4">
    <location>
        <position position="265"/>
    </location>
</feature>
<gene>
    <name evidence="6" type="primary">alr</name>
    <name evidence="6" type="ORF">HHH54_07715</name>
</gene>
<dbReference type="InterPro" id="IPR000821">
    <property type="entry name" value="Ala_racemase"/>
</dbReference>
<dbReference type="SUPFAM" id="SSF50621">
    <property type="entry name" value="Alanine racemase C-terminal domain-like"/>
    <property type="match status" value="1"/>
</dbReference>
<evidence type="ECO:0000313" key="6">
    <source>
        <dbReference type="EMBL" id="MBI5975489.1"/>
    </source>
</evidence>
<dbReference type="SMART" id="SM01005">
    <property type="entry name" value="Ala_racemase_C"/>
    <property type="match status" value="1"/>
</dbReference>
<dbReference type="Pfam" id="PF00842">
    <property type="entry name" value="Ala_racemase_C"/>
    <property type="match status" value="1"/>
</dbReference>
<keyword evidence="7" id="KW-1185">Reference proteome</keyword>
<dbReference type="GO" id="GO:0008784">
    <property type="term" value="F:alanine racemase activity"/>
    <property type="evidence" value="ECO:0007669"/>
    <property type="project" value="UniProtKB-EC"/>
</dbReference>
<accession>A0ABS0T9T6</accession>
<dbReference type="InterPro" id="IPR029066">
    <property type="entry name" value="PLP-binding_barrel"/>
</dbReference>
<dbReference type="InterPro" id="IPR009006">
    <property type="entry name" value="Ala_racemase/Decarboxylase_C"/>
</dbReference>
<dbReference type="CDD" id="cd00430">
    <property type="entry name" value="PLPDE_III_AR"/>
    <property type="match status" value="1"/>
</dbReference>
<comment type="cofactor">
    <cofactor evidence="1 4">
        <name>pyridoxal 5'-phosphate</name>
        <dbReference type="ChEBI" id="CHEBI:597326"/>
    </cofactor>
</comment>
<comment type="similarity">
    <text evidence="4">Belongs to the alanine racemase family.</text>
</comment>
<comment type="function">
    <text evidence="4">Catalyzes the interconversion of L-alanine and D-alanine. May also act on other amino acids.</text>
</comment>
<dbReference type="PANTHER" id="PTHR30511:SF0">
    <property type="entry name" value="ALANINE RACEMASE, CATABOLIC-RELATED"/>
    <property type="match status" value="1"/>
</dbReference>
<dbReference type="InterPro" id="IPR011079">
    <property type="entry name" value="Ala_racemase_C"/>
</dbReference>
<evidence type="ECO:0000256" key="2">
    <source>
        <dbReference type="ARBA" id="ARBA00022898"/>
    </source>
</evidence>
<evidence type="ECO:0000256" key="3">
    <source>
        <dbReference type="ARBA" id="ARBA00023235"/>
    </source>
</evidence>
<keyword evidence="3 4" id="KW-0413">Isomerase</keyword>
<feature type="binding site" evidence="4">
    <location>
        <position position="312"/>
    </location>
    <ligand>
        <name>substrate</name>
    </ligand>
</feature>
<feature type="binding site" evidence="4">
    <location>
        <position position="138"/>
    </location>
    <ligand>
        <name>substrate</name>
    </ligand>
</feature>
<dbReference type="NCBIfam" id="TIGR00492">
    <property type="entry name" value="alr"/>
    <property type="match status" value="1"/>
</dbReference>
<sequence length="382" mass="43146">MSDKYYRSTVMNVDLEAITHNYQSLDRQHPDKIIMPVVKANSYGLGSIAIANHLKTLGATFFCVATLDEAIELRMHGIREKILILSSIPPYTINKAIQHRVAIAVPSKEWLIETISHVDDSLEKKVWLHIKLDTGMNRLGVKDAQTYQEIIEMIHEHPNFEFEGAFSHFASADEDNQSSQQQYERFEALIESAERPAYIHVQNSAGTLRFDTGICTAFRPGIALYGYYPTPFIEAETDVSLKPAVRLVTEVTQVKAVQAGETIGYGETYTAQSDMHIALLPIGYADGFLRNMQGAFVSINGQQCEVVGRVSMDQTAVHVPEETKIGDEVVILEQQAHHPQSLETIAEQQHTINYEVLCNFGRRIPRIYQYQQNYEISNELLK</sequence>
<comment type="caution">
    <text evidence="6">The sequence shown here is derived from an EMBL/GenBank/DDBJ whole genome shotgun (WGS) entry which is preliminary data.</text>
</comment>
<organism evidence="6 7">
    <name type="scientific">Staphylococcus canis</name>
    <dbReference type="NCBI Taxonomy" id="2724942"/>
    <lineage>
        <taxon>Bacteria</taxon>
        <taxon>Bacillati</taxon>
        <taxon>Bacillota</taxon>
        <taxon>Bacilli</taxon>
        <taxon>Bacillales</taxon>
        <taxon>Staphylococcaceae</taxon>
        <taxon>Staphylococcus</taxon>
    </lineage>
</organism>
<dbReference type="SUPFAM" id="SSF51419">
    <property type="entry name" value="PLP-binding barrel"/>
    <property type="match status" value="1"/>
</dbReference>